<keyword evidence="1" id="KW-0732">Signal</keyword>
<reference evidence="2 3" key="1">
    <citation type="submission" date="2018-08" db="EMBL/GenBank/DDBJ databases">
        <title>Genomic Encyclopedia of Archaeal and Bacterial Type Strains, Phase II (KMG-II): from individual species to whole genera.</title>
        <authorList>
            <person name="Goeker M."/>
        </authorList>
    </citation>
    <scope>NUCLEOTIDE SEQUENCE [LARGE SCALE GENOMIC DNA]</scope>
    <source>
        <strain evidence="2 3">ATCC 27112</strain>
    </source>
</reference>
<protein>
    <recommendedName>
        <fullName evidence="4">Lipoprotein</fullName>
    </recommendedName>
</protein>
<dbReference type="InParanoid" id="A0A397RVS2"/>
<gene>
    <name evidence="2" type="ORF">EI71_00233</name>
</gene>
<evidence type="ECO:0000256" key="1">
    <source>
        <dbReference type="SAM" id="SignalP"/>
    </source>
</evidence>
<evidence type="ECO:0008006" key="4">
    <source>
        <dbReference type="Google" id="ProtNLM"/>
    </source>
</evidence>
<dbReference type="RefSeq" id="WP_119015409.1">
    <property type="nucleotide sequence ID" value="NZ_QXEV01000002.1"/>
</dbReference>
<organism evidence="2 3">
    <name type="scientific">Anaeroplasma bactoclasticum</name>
    <dbReference type="NCBI Taxonomy" id="2088"/>
    <lineage>
        <taxon>Bacteria</taxon>
        <taxon>Bacillati</taxon>
        <taxon>Mycoplasmatota</taxon>
        <taxon>Mollicutes</taxon>
        <taxon>Anaeroplasmatales</taxon>
        <taxon>Anaeroplasmataceae</taxon>
        <taxon>Anaeroplasma</taxon>
    </lineage>
</organism>
<feature type="chain" id="PRO_5017276591" description="Lipoprotein" evidence="1">
    <location>
        <begin position="22"/>
        <end position="175"/>
    </location>
</feature>
<feature type="signal peptide" evidence="1">
    <location>
        <begin position="1"/>
        <end position="21"/>
    </location>
</feature>
<dbReference type="AlphaFoldDB" id="A0A397RVS2"/>
<evidence type="ECO:0000313" key="2">
    <source>
        <dbReference type="EMBL" id="RIA78283.1"/>
    </source>
</evidence>
<dbReference type="Proteomes" id="UP000266506">
    <property type="component" value="Unassembled WGS sequence"/>
</dbReference>
<dbReference type="PROSITE" id="PS51257">
    <property type="entry name" value="PROKAR_LIPOPROTEIN"/>
    <property type="match status" value="1"/>
</dbReference>
<accession>A0A397RVS2</accession>
<sequence length="175" mass="19067">MNKFKKIISALAVSIAFGALASCSSSSFYSEWKEAGAEIEEENVFSLLTVDEVVAKREAKESFVIFAGSSLKSGAVSAVSEIQAAADNLDYTGKVYFVNTKDILASISLKKEATQKLGVVEIDSSNLVAVCYHSGDVFFDTSSTYTDHYDRFKISGSISYNALAVYTFEYYKVEA</sequence>
<proteinExistence type="predicted"/>
<comment type="caution">
    <text evidence="2">The sequence shown here is derived from an EMBL/GenBank/DDBJ whole genome shotgun (WGS) entry which is preliminary data.</text>
</comment>
<keyword evidence="3" id="KW-1185">Reference proteome</keyword>
<name>A0A397RVS2_9MOLU</name>
<evidence type="ECO:0000313" key="3">
    <source>
        <dbReference type="Proteomes" id="UP000266506"/>
    </source>
</evidence>
<dbReference type="EMBL" id="QXEV01000002">
    <property type="protein sequence ID" value="RIA78283.1"/>
    <property type="molecule type" value="Genomic_DNA"/>
</dbReference>